<evidence type="ECO:0000256" key="1">
    <source>
        <dbReference type="SAM" id="MobiDB-lite"/>
    </source>
</evidence>
<name>A0A034VZ90_BACDO</name>
<feature type="signal peptide" evidence="2">
    <location>
        <begin position="1"/>
        <end position="26"/>
    </location>
</feature>
<organism evidence="3">
    <name type="scientific">Bactrocera dorsalis</name>
    <name type="common">Oriental fruit fly</name>
    <name type="synonym">Dacus dorsalis</name>
    <dbReference type="NCBI Taxonomy" id="27457"/>
    <lineage>
        <taxon>Eukaryota</taxon>
        <taxon>Metazoa</taxon>
        <taxon>Ecdysozoa</taxon>
        <taxon>Arthropoda</taxon>
        <taxon>Hexapoda</taxon>
        <taxon>Insecta</taxon>
        <taxon>Pterygota</taxon>
        <taxon>Neoptera</taxon>
        <taxon>Endopterygota</taxon>
        <taxon>Diptera</taxon>
        <taxon>Brachycera</taxon>
        <taxon>Muscomorpha</taxon>
        <taxon>Tephritoidea</taxon>
        <taxon>Tephritidae</taxon>
        <taxon>Bactrocera</taxon>
        <taxon>Bactrocera</taxon>
    </lineage>
</organism>
<protein>
    <submittedName>
        <fullName evidence="3">Uncharacterized protein</fullName>
    </submittedName>
</protein>
<dbReference type="EMBL" id="GAKP01011237">
    <property type="protein sequence ID" value="JAC47715.1"/>
    <property type="molecule type" value="Transcribed_RNA"/>
</dbReference>
<feature type="region of interest" description="Disordered" evidence="1">
    <location>
        <begin position="98"/>
        <end position="168"/>
    </location>
</feature>
<keyword evidence="2" id="KW-0732">Signal</keyword>
<dbReference type="RefSeq" id="XP_019848529.2">
    <property type="nucleotide sequence ID" value="XM_019992970.3"/>
</dbReference>
<dbReference type="EMBL" id="GAKP01011238">
    <property type="protein sequence ID" value="JAC47714.1"/>
    <property type="molecule type" value="Transcribed_RNA"/>
</dbReference>
<feature type="chain" id="PRO_5007369126" evidence="2">
    <location>
        <begin position="27"/>
        <end position="347"/>
    </location>
</feature>
<evidence type="ECO:0000256" key="2">
    <source>
        <dbReference type="SAM" id="SignalP"/>
    </source>
</evidence>
<sequence>MTFTPSPIRRLVATSALLLLFSHANAEGYHYGPPTAPSAPARPPSNSGHYFGPIPTIAPLPPIPPLPALPTGRPRVQHFLPGPPPTRTQTQTIVQVHPGSSAVPRPAPPQQLPPTGPYNSFGGNFGERLPAQPPQGGGYHYGPPTAPAPSAPSGPGGFPQGPLQPQPVRVPFGQQPIYKIGNDLGPDGDFYVVNGRQLKQYAVVEFVDNDISQDTKPFLTQSFVNNYRALVGASGTGAIAPLPSAMQLDSAANAILREQQRLAFRGATARGDTIALGSGGIGYVRLPDGSITLGSGSLNFVTGQQHLSELRNARTRSESQRDPLHFGHGPLEDPSIQVNGVLNNGFF</sequence>
<proteinExistence type="predicted"/>
<dbReference type="KEGG" id="bdr:105233654"/>
<dbReference type="OrthoDB" id="7791368at2759"/>
<dbReference type="RefSeq" id="XP_011214089.2">
    <property type="nucleotide sequence ID" value="XM_011215787.4"/>
</dbReference>
<accession>A0A034VZ90</accession>
<dbReference type="RefSeq" id="XP_011214088.2">
    <property type="nucleotide sequence ID" value="XM_011215786.4"/>
</dbReference>
<feature type="compositionally biased region" description="Pro residues" evidence="1">
    <location>
        <begin position="105"/>
        <end position="116"/>
    </location>
</feature>
<reference evidence="3" key="1">
    <citation type="journal article" date="2014" name="BMC Genomics">
        <title>Characterizing the developmental transcriptome of the oriental fruit fly, Bactrocera dorsalis (Diptera: Tephritidae) through comparative genomic analysis with Drosophila melanogaster utilizing modENCODE datasets.</title>
        <authorList>
            <person name="Geib S.M."/>
            <person name="Calla B."/>
            <person name="Hall B."/>
            <person name="Hou S."/>
            <person name="Manoukis N.C."/>
        </authorList>
    </citation>
    <scope>NUCLEOTIDE SEQUENCE</scope>
    <source>
        <strain evidence="3">Punador</strain>
    </source>
</reference>
<dbReference type="GeneID" id="105233654"/>
<dbReference type="AlphaFoldDB" id="A0A034VZ90"/>
<evidence type="ECO:0000313" key="3">
    <source>
        <dbReference type="EMBL" id="JAC47714.1"/>
    </source>
</evidence>